<dbReference type="AlphaFoldDB" id="A0AAD4WVE7"/>
<comment type="caution">
    <text evidence="2">The sequence shown here is derived from an EMBL/GenBank/DDBJ whole genome shotgun (WGS) entry which is preliminary data.</text>
</comment>
<dbReference type="EMBL" id="JAJFAZ020000001">
    <property type="protein sequence ID" value="KAI5350006.1"/>
    <property type="molecule type" value="Genomic_DNA"/>
</dbReference>
<evidence type="ECO:0000313" key="2">
    <source>
        <dbReference type="EMBL" id="KAI5350006.1"/>
    </source>
</evidence>
<reference evidence="2 3" key="1">
    <citation type="journal article" date="2022" name="G3 (Bethesda)">
        <title>Whole-genome sequence and methylome profiling of the almond [Prunus dulcis (Mill.) D.A. Webb] cultivar 'Nonpareil'.</title>
        <authorList>
            <person name="D'Amico-Willman K.M."/>
            <person name="Ouma W.Z."/>
            <person name="Meulia T."/>
            <person name="Sideli G.M."/>
            <person name="Gradziel T.M."/>
            <person name="Fresnedo-Ramirez J."/>
        </authorList>
    </citation>
    <scope>NUCLEOTIDE SEQUENCE [LARGE SCALE GENOMIC DNA]</scope>
    <source>
        <strain evidence="2">Clone GOH B32 T37-40</strain>
    </source>
</reference>
<keyword evidence="3" id="KW-1185">Reference proteome</keyword>
<evidence type="ECO:0000256" key="1">
    <source>
        <dbReference type="SAM" id="MobiDB-lite"/>
    </source>
</evidence>
<gene>
    <name evidence="2" type="ORF">L3X38_002897</name>
</gene>
<accession>A0AAD4WVE7</accession>
<proteinExistence type="predicted"/>
<feature type="region of interest" description="Disordered" evidence="1">
    <location>
        <begin position="20"/>
        <end position="41"/>
    </location>
</feature>
<name>A0AAD4WVE7_PRUDU</name>
<organism evidence="2 3">
    <name type="scientific">Prunus dulcis</name>
    <name type="common">Almond</name>
    <name type="synonym">Amygdalus dulcis</name>
    <dbReference type="NCBI Taxonomy" id="3755"/>
    <lineage>
        <taxon>Eukaryota</taxon>
        <taxon>Viridiplantae</taxon>
        <taxon>Streptophyta</taxon>
        <taxon>Embryophyta</taxon>
        <taxon>Tracheophyta</taxon>
        <taxon>Spermatophyta</taxon>
        <taxon>Magnoliopsida</taxon>
        <taxon>eudicotyledons</taxon>
        <taxon>Gunneridae</taxon>
        <taxon>Pentapetalae</taxon>
        <taxon>rosids</taxon>
        <taxon>fabids</taxon>
        <taxon>Rosales</taxon>
        <taxon>Rosaceae</taxon>
        <taxon>Amygdaloideae</taxon>
        <taxon>Amygdaleae</taxon>
        <taxon>Prunus</taxon>
    </lineage>
</organism>
<dbReference type="Proteomes" id="UP001054821">
    <property type="component" value="Chromosome 1"/>
</dbReference>
<protein>
    <submittedName>
        <fullName evidence="2">Uncharacterized protein</fullName>
    </submittedName>
</protein>
<sequence>MNGDKTMTKAKGYLHMQAAGSLQHMAKKQTQGRPPEKPKDISVRRLLGEKHPSNQRHYLFFSPTALAMKYGRKEGYVVAKDRRWPLEQLREGSRAPKNLVFVCLD</sequence>
<evidence type="ECO:0000313" key="3">
    <source>
        <dbReference type="Proteomes" id="UP001054821"/>
    </source>
</evidence>